<dbReference type="InterPro" id="IPR016181">
    <property type="entry name" value="Acyl_CoA_acyltransferase"/>
</dbReference>
<name>A0A2W4YA92_9CYAN</name>
<gene>
    <name evidence="4" type="ORF">DCF17_04180</name>
</gene>
<evidence type="ECO:0000259" key="3">
    <source>
        <dbReference type="PROSITE" id="PS51186"/>
    </source>
</evidence>
<sequence>MPPSLPDHRSTFGSYLIRSWQPGDRDAAAALIAQVLAEYSLTCEPTDSDRDALEVEASYWETGGEFWVVEKAGELVGTAGYRPTPRGDRAVELRKMYLLPQARGQGLGRHLLSQLESVIQQRGFDQIWLETASVLKEAVGLYEASGYEAASGVETARCDRVYRKPLTLSAATSALLT</sequence>
<dbReference type="CDD" id="cd04301">
    <property type="entry name" value="NAT_SF"/>
    <property type="match status" value="1"/>
</dbReference>
<dbReference type="AlphaFoldDB" id="A0A2W4YA92"/>
<accession>A0A2W4YA92</accession>
<comment type="caution">
    <text evidence="4">The sequence shown here is derived from an EMBL/GenBank/DDBJ whole genome shotgun (WGS) entry which is preliminary data.</text>
</comment>
<protein>
    <submittedName>
        <fullName evidence="4">GNAT family N-acetyltransferase</fullName>
    </submittedName>
</protein>
<dbReference type="PROSITE" id="PS51186">
    <property type="entry name" value="GNAT"/>
    <property type="match status" value="1"/>
</dbReference>
<keyword evidence="2" id="KW-0012">Acyltransferase</keyword>
<dbReference type="GO" id="GO:0016747">
    <property type="term" value="F:acyltransferase activity, transferring groups other than amino-acyl groups"/>
    <property type="evidence" value="ECO:0007669"/>
    <property type="project" value="InterPro"/>
</dbReference>
<dbReference type="Gene3D" id="3.40.630.30">
    <property type="match status" value="1"/>
</dbReference>
<feature type="domain" description="N-acetyltransferase" evidence="3">
    <location>
        <begin position="15"/>
        <end position="167"/>
    </location>
</feature>
<dbReference type="InterPro" id="IPR050832">
    <property type="entry name" value="Bact_Acetyltransf"/>
</dbReference>
<reference evidence="5" key="1">
    <citation type="submission" date="2018-04" db="EMBL/GenBank/DDBJ databases">
        <authorList>
            <person name="Cornet L."/>
        </authorList>
    </citation>
    <scope>NUCLEOTIDE SEQUENCE [LARGE SCALE GENOMIC DNA]</scope>
</reference>
<evidence type="ECO:0000256" key="1">
    <source>
        <dbReference type="ARBA" id="ARBA00022679"/>
    </source>
</evidence>
<dbReference type="Proteomes" id="UP000249081">
    <property type="component" value="Unassembled WGS sequence"/>
</dbReference>
<dbReference type="InterPro" id="IPR000182">
    <property type="entry name" value="GNAT_dom"/>
</dbReference>
<evidence type="ECO:0000313" key="5">
    <source>
        <dbReference type="Proteomes" id="UP000249081"/>
    </source>
</evidence>
<dbReference type="Pfam" id="PF00583">
    <property type="entry name" value="Acetyltransf_1"/>
    <property type="match status" value="1"/>
</dbReference>
<evidence type="ECO:0000313" key="4">
    <source>
        <dbReference type="EMBL" id="PZO44341.1"/>
    </source>
</evidence>
<evidence type="ECO:0000256" key="2">
    <source>
        <dbReference type="ARBA" id="ARBA00023315"/>
    </source>
</evidence>
<dbReference type="EMBL" id="QBMN01000018">
    <property type="protein sequence ID" value="PZO44341.1"/>
    <property type="molecule type" value="Genomic_DNA"/>
</dbReference>
<reference evidence="4 5" key="2">
    <citation type="submission" date="2018-06" db="EMBL/GenBank/DDBJ databases">
        <title>Metagenomic assembly of (sub)arctic Cyanobacteria and their associated microbiome from non-axenic cultures.</title>
        <authorList>
            <person name="Baurain D."/>
        </authorList>
    </citation>
    <scope>NUCLEOTIDE SEQUENCE [LARGE SCALE GENOMIC DNA]</scope>
    <source>
        <strain evidence="4">ULC041bin1</strain>
    </source>
</reference>
<dbReference type="PANTHER" id="PTHR43877">
    <property type="entry name" value="AMINOALKYLPHOSPHONATE N-ACETYLTRANSFERASE-RELATED-RELATED"/>
    <property type="match status" value="1"/>
</dbReference>
<dbReference type="PANTHER" id="PTHR43877:SF2">
    <property type="entry name" value="AMINOALKYLPHOSPHONATE N-ACETYLTRANSFERASE-RELATED"/>
    <property type="match status" value="1"/>
</dbReference>
<dbReference type="SUPFAM" id="SSF55729">
    <property type="entry name" value="Acyl-CoA N-acyltransferases (Nat)"/>
    <property type="match status" value="1"/>
</dbReference>
<organism evidence="4 5">
    <name type="scientific">Shackletoniella antarctica</name>
    <dbReference type="NCBI Taxonomy" id="268115"/>
    <lineage>
        <taxon>Bacteria</taxon>
        <taxon>Bacillati</taxon>
        <taxon>Cyanobacteriota</taxon>
        <taxon>Cyanophyceae</taxon>
        <taxon>Oculatellales</taxon>
        <taxon>Oculatellaceae</taxon>
        <taxon>Shackletoniella</taxon>
    </lineage>
</organism>
<keyword evidence="1 4" id="KW-0808">Transferase</keyword>
<proteinExistence type="predicted"/>